<keyword evidence="1" id="KW-0472">Membrane</keyword>
<dbReference type="EMBL" id="KX027568">
    <property type="protein sequence ID" value="ANH55453.1"/>
    <property type="molecule type" value="Genomic_DNA"/>
</dbReference>
<evidence type="ECO:0000313" key="2">
    <source>
        <dbReference type="EMBL" id="ANH54544.1"/>
    </source>
</evidence>
<dbReference type="AlphaFoldDB" id="A0A173GHT0"/>
<evidence type="ECO:0000313" key="12">
    <source>
        <dbReference type="EMBL" id="ANH54973.1"/>
    </source>
</evidence>
<keyword evidence="1" id="KW-1133">Transmembrane helix</keyword>
<evidence type="ECO:0000313" key="14">
    <source>
        <dbReference type="EMBL" id="ANH55077.1"/>
    </source>
</evidence>
<sequence length="66" mass="7879">MERMDIIIWLLAVVIVLTTLMIFLHLKTLKIIRLLFPVSKELSKKSCVFPWKKKWTKNYPPSSMYP</sequence>
<dbReference type="EMBL" id="KX027523">
    <property type="protein sequence ID" value="ANH54882.1"/>
    <property type="molecule type" value="Genomic_DNA"/>
</dbReference>
<evidence type="ECO:0000313" key="9">
    <source>
        <dbReference type="EMBL" id="ANH54843.1"/>
    </source>
</evidence>
<dbReference type="EMBL" id="KX027512">
    <property type="protein sequence ID" value="ANH54752.1"/>
    <property type="molecule type" value="Genomic_DNA"/>
</dbReference>
<dbReference type="EMBL" id="KX027551">
    <property type="protein sequence ID" value="ANH55246.1"/>
    <property type="molecule type" value="Genomic_DNA"/>
</dbReference>
<evidence type="ECO:0000313" key="19">
    <source>
        <dbReference type="EMBL" id="ANH55194.1"/>
    </source>
</evidence>
<evidence type="ECO:0000313" key="7">
    <source>
        <dbReference type="EMBL" id="ANH54713.1"/>
    </source>
</evidence>
<organism evidence="2">
    <name type="scientific">Mammuthus sp</name>
    <dbReference type="NCBI Taxonomy" id="1851651"/>
    <lineage>
        <taxon>Eukaryota</taxon>
        <taxon>Metazoa</taxon>
        <taxon>Chordata</taxon>
        <taxon>Craniata</taxon>
        <taxon>Vertebrata</taxon>
        <taxon>Euteleostomi</taxon>
        <taxon>Mammalia</taxon>
        <taxon>Eutheria</taxon>
        <taxon>Afrotheria</taxon>
        <taxon>Proboscidea</taxon>
        <taxon>Elephantidae</taxon>
        <taxon>Mammuthus</taxon>
    </lineage>
</organism>
<dbReference type="EMBL" id="KX027563">
    <property type="protein sequence ID" value="ANH55388.1"/>
    <property type="molecule type" value="Genomic_DNA"/>
</dbReference>
<dbReference type="EMBL" id="KX027497">
    <property type="protein sequence ID" value="ANH54583.1"/>
    <property type="molecule type" value="Genomic_DNA"/>
</dbReference>
<evidence type="ECO:0000313" key="11">
    <source>
        <dbReference type="EMBL" id="ANH54934.1"/>
    </source>
</evidence>
<evidence type="ECO:0000313" key="15">
    <source>
        <dbReference type="EMBL" id="ANH55090.1"/>
    </source>
</evidence>
<keyword evidence="1" id="KW-0812">Transmembrane</keyword>
<evidence type="ECO:0000313" key="4">
    <source>
        <dbReference type="EMBL" id="ANH54661.1"/>
    </source>
</evidence>
<dbReference type="EMBL" id="KX027505">
    <property type="protein sequence ID" value="ANH54661.1"/>
    <property type="molecule type" value="Genomic_DNA"/>
</dbReference>
<name>A0A173GHT0_9EUTH</name>
<evidence type="ECO:0000313" key="20">
    <source>
        <dbReference type="EMBL" id="ANH55207.1"/>
    </source>
</evidence>
<keyword evidence="2" id="KW-0496">Mitochondrion</keyword>
<evidence type="ECO:0000313" key="25">
    <source>
        <dbReference type="EMBL" id="ANH55453.1"/>
    </source>
</evidence>
<dbReference type="EMBL" id="KX027527">
    <property type="protein sequence ID" value="ANH54934.1"/>
    <property type="molecule type" value="Genomic_DNA"/>
</dbReference>
<geneLocation type="mitochondrion" evidence="2"/>
<dbReference type="EMBL" id="KX027494">
    <property type="protein sequence ID" value="ANH54544.1"/>
    <property type="molecule type" value="Genomic_DNA"/>
</dbReference>
<reference evidence="2" key="1">
    <citation type="journal article" date="2016" name="Front Ecol Evol">
        <title>Mammuthus Population Dynamics in Late Pleistocene North America: Divergence, Phylogeography and Introgression.</title>
        <authorList>
            <person name="Enk J."/>
            <person name="Devault A."/>
            <person name="Widga C."/>
            <person name="Saunders J."/>
            <person name="Szpak P."/>
            <person name="Southon J."/>
            <person name="Rouillard J.-M."/>
            <person name="Shapiro B."/>
            <person name="Golding G.B."/>
            <person name="Zazula G."/>
            <person name="Froese D."/>
            <person name="Fisher D.C."/>
            <person name="MacPhee R.D.E."/>
            <person name="Poinar H."/>
        </authorList>
    </citation>
    <scope>NUCLEOTIDE SEQUENCE</scope>
    <source>
        <strain evidence="2">BeakCrk_UCMP17</strain>
        <strain evidence="3">Biehl_UNSM42</strain>
        <strain evidence="4">Brookings_ISM15</strain>
        <strain evidence="5">Chittenango_HP1133</strain>
        <strain evidence="6">CMNH40031</strain>
        <strain evidence="7">CrappieHole_UNSM16</strain>
        <strain evidence="8">CrappieHole_UNSM35</strain>
        <strain evidence="9">DMNS23</strain>
        <strain evidence="10">IK-99-5001</strain>
        <strain evidence="11">Mott_HP1135</strain>
        <strain evidence="12">NLaSalle_ISM12</strain>
        <strain evidence="13">Poyser_HP1138</strain>
        <strain evidence="14">Riley_HP1726</strain>
        <strain evidence="15">SanAntonioCrk_UCMP04</strain>
        <strain evidence="16">SanAntonioCrk_UCMP19</strain>
        <strain evidence="17">Scarborough_HP1137</strain>
        <strain evidence="18">Tankersley_ISM10</strain>
        <strain evidence="19">UNSM01</strain>
        <strain evidence="20">UNSM02</strain>
        <strain evidence="21">UNSM09</strain>
        <strain evidence="22">UW20579</strain>
        <strain evidence="23">YP180.40</strain>
        <strain evidence="24">YPC130.0002</strain>
        <strain evidence="25">YPC5.0046</strain>
    </source>
</reference>
<evidence type="ECO:0000313" key="3">
    <source>
        <dbReference type="EMBL" id="ANH54583.1"/>
    </source>
</evidence>
<dbReference type="EMBL" id="KX027535">
    <property type="protein sequence ID" value="ANH55038.1"/>
    <property type="molecule type" value="Genomic_DNA"/>
</dbReference>
<evidence type="ECO:0000313" key="16">
    <source>
        <dbReference type="EMBL" id="ANH55103.1"/>
    </source>
</evidence>
<feature type="transmembrane region" description="Helical" evidence="1">
    <location>
        <begin position="6"/>
        <end position="26"/>
    </location>
</feature>
<dbReference type="EMBL" id="KX027506">
    <property type="protein sequence ID" value="ANH54674.1"/>
    <property type="molecule type" value="Genomic_DNA"/>
</dbReference>
<evidence type="ECO:0000313" key="23">
    <source>
        <dbReference type="EMBL" id="ANH55362.1"/>
    </source>
</evidence>
<evidence type="ECO:0000313" key="13">
    <source>
        <dbReference type="EMBL" id="ANH55038.1"/>
    </source>
</evidence>
<protein>
    <submittedName>
        <fullName evidence="2">ATP synthase F0 subunit 8</fullName>
    </submittedName>
</protein>
<accession>A0A173GHT0</accession>
<dbReference type="EMBL" id="KX027540">
    <property type="protein sequence ID" value="ANH55103.1"/>
    <property type="molecule type" value="Genomic_DNA"/>
</dbReference>
<dbReference type="EMBL" id="KX027539">
    <property type="protein sequence ID" value="ANH55090.1"/>
    <property type="molecule type" value="Genomic_DNA"/>
</dbReference>
<dbReference type="EMBL" id="KX027542">
    <property type="protein sequence ID" value="ANH55129.1"/>
    <property type="molecule type" value="Genomic_DNA"/>
</dbReference>
<evidence type="ECO:0000313" key="17">
    <source>
        <dbReference type="EMBL" id="ANH55129.1"/>
    </source>
</evidence>
<gene>
    <name evidence="2" type="primary">ATP8</name>
</gene>
<dbReference type="EMBL" id="KX027560">
    <property type="protein sequence ID" value="ANH55362.1"/>
    <property type="molecule type" value="Genomic_DNA"/>
</dbReference>
<evidence type="ECO:0000313" key="5">
    <source>
        <dbReference type="EMBL" id="ANH54674.1"/>
    </source>
</evidence>
<dbReference type="EMBL" id="KX027519">
    <property type="protein sequence ID" value="ANH54843.1"/>
    <property type="molecule type" value="Genomic_DNA"/>
</dbReference>
<dbReference type="EMBL" id="KX027508">
    <property type="protein sequence ID" value="ANH54700.1"/>
    <property type="molecule type" value="Genomic_DNA"/>
</dbReference>
<evidence type="ECO:0000313" key="6">
    <source>
        <dbReference type="EMBL" id="ANH54700.1"/>
    </source>
</evidence>
<evidence type="ECO:0000313" key="22">
    <source>
        <dbReference type="EMBL" id="ANH55310.1"/>
    </source>
</evidence>
<dbReference type="EMBL" id="KX027538">
    <property type="protein sequence ID" value="ANH55077.1"/>
    <property type="molecule type" value="Genomic_DNA"/>
</dbReference>
<dbReference type="EMBL" id="KX027556">
    <property type="protein sequence ID" value="ANH55310.1"/>
    <property type="molecule type" value="Genomic_DNA"/>
</dbReference>
<dbReference type="EMBL" id="KX027548">
    <property type="protein sequence ID" value="ANH55207.1"/>
    <property type="molecule type" value="Genomic_DNA"/>
</dbReference>
<evidence type="ECO:0000313" key="8">
    <source>
        <dbReference type="EMBL" id="ANH54752.1"/>
    </source>
</evidence>
<dbReference type="EMBL" id="KX027544">
    <property type="protein sequence ID" value="ANH55155.1"/>
    <property type="molecule type" value="Genomic_DNA"/>
</dbReference>
<dbReference type="EMBL" id="KX027547">
    <property type="protein sequence ID" value="ANH55194.1"/>
    <property type="molecule type" value="Genomic_DNA"/>
</dbReference>
<evidence type="ECO:0000313" key="10">
    <source>
        <dbReference type="EMBL" id="ANH54882.1"/>
    </source>
</evidence>
<evidence type="ECO:0000256" key="1">
    <source>
        <dbReference type="SAM" id="Phobius"/>
    </source>
</evidence>
<proteinExistence type="predicted"/>
<evidence type="ECO:0000313" key="24">
    <source>
        <dbReference type="EMBL" id="ANH55388.1"/>
    </source>
</evidence>
<dbReference type="EMBL" id="KX027509">
    <property type="protein sequence ID" value="ANH54713.1"/>
    <property type="molecule type" value="Genomic_DNA"/>
</dbReference>
<dbReference type="EMBL" id="KX027530">
    <property type="protein sequence ID" value="ANH54973.1"/>
    <property type="molecule type" value="Genomic_DNA"/>
</dbReference>
<evidence type="ECO:0000313" key="21">
    <source>
        <dbReference type="EMBL" id="ANH55246.1"/>
    </source>
</evidence>
<evidence type="ECO:0000313" key="18">
    <source>
        <dbReference type="EMBL" id="ANH55155.1"/>
    </source>
</evidence>